<dbReference type="AlphaFoldDB" id="A0A1I3IWZ9"/>
<dbReference type="Pfam" id="PF03781">
    <property type="entry name" value="FGE-sulfatase"/>
    <property type="match status" value="1"/>
</dbReference>
<keyword evidence="1" id="KW-0812">Transmembrane</keyword>
<reference evidence="3 4" key="1">
    <citation type="submission" date="2016-10" db="EMBL/GenBank/DDBJ databases">
        <authorList>
            <person name="de Groot N.N."/>
        </authorList>
    </citation>
    <scope>NUCLEOTIDE SEQUENCE [LARGE SCALE GENOMIC DNA]</scope>
    <source>
        <strain evidence="3 4">DSM 19073</strain>
    </source>
</reference>
<dbReference type="Proteomes" id="UP000199110">
    <property type="component" value="Unassembled WGS sequence"/>
</dbReference>
<dbReference type="EMBL" id="FORA01000001">
    <property type="protein sequence ID" value="SFI52385.1"/>
    <property type="molecule type" value="Genomic_DNA"/>
</dbReference>
<evidence type="ECO:0000313" key="3">
    <source>
        <dbReference type="EMBL" id="SFI52385.1"/>
    </source>
</evidence>
<dbReference type="Gene3D" id="3.90.1580.10">
    <property type="entry name" value="paralog of FGE (formylglycine-generating enzyme)"/>
    <property type="match status" value="1"/>
</dbReference>
<keyword evidence="1" id="KW-1133">Transmembrane helix</keyword>
<dbReference type="RefSeq" id="WP_092777889.1">
    <property type="nucleotide sequence ID" value="NZ_FORA01000001.1"/>
</dbReference>
<evidence type="ECO:0000313" key="4">
    <source>
        <dbReference type="Proteomes" id="UP000199110"/>
    </source>
</evidence>
<evidence type="ECO:0000256" key="1">
    <source>
        <dbReference type="SAM" id="Phobius"/>
    </source>
</evidence>
<dbReference type="InterPro" id="IPR005532">
    <property type="entry name" value="SUMF_dom"/>
</dbReference>
<name>A0A1I3IWZ9_9RHOB</name>
<dbReference type="InterPro" id="IPR042095">
    <property type="entry name" value="SUMF_sf"/>
</dbReference>
<feature type="domain" description="Sulfatase-modifying factor enzyme-like" evidence="2">
    <location>
        <begin position="52"/>
        <end position="239"/>
    </location>
</feature>
<dbReference type="OrthoDB" id="9768004at2"/>
<gene>
    <name evidence="3" type="ORF">SAMN04488095_1128</name>
</gene>
<dbReference type="SUPFAM" id="SSF56436">
    <property type="entry name" value="C-type lectin-like"/>
    <property type="match status" value="1"/>
</dbReference>
<keyword evidence="4" id="KW-1185">Reference proteome</keyword>
<dbReference type="STRING" id="390807.SAMN04488095_1128"/>
<proteinExistence type="predicted"/>
<dbReference type="InterPro" id="IPR016187">
    <property type="entry name" value="CTDL_fold"/>
</dbReference>
<organism evidence="3 4">
    <name type="scientific">Jannaschia pohangensis</name>
    <dbReference type="NCBI Taxonomy" id="390807"/>
    <lineage>
        <taxon>Bacteria</taxon>
        <taxon>Pseudomonadati</taxon>
        <taxon>Pseudomonadota</taxon>
        <taxon>Alphaproteobacteria</taxon>
        <taxon>Rhodobacterales</taxon>
        <taxon>Roseobacteraceae</taxon>
        <taxon>Jannaschia</taxon>
    </lineage>
</organism>
<protein>
    <submittedName>
        <fullName evidence="3">Formylglycine-generating enzyme, required for sulfatase activity, contains SUMF1/FGE domain</fullName>
    </submittedName>
</protein>
<sequence length="244" mass="26093">MALAAANPRLPTRTILGAILGLAAALGIGVALTWRGPDRLPRPDMVAVSFTGPLWVQRHEVTVADWNRCAKAGACDRALNAPRGMDAVSTPATGVNHPEAMQYVEWISARTHHPYLLPDMAEWSAMARDVVRFGADPIFDQPELDWASAYLLDARKSRALMPSGAFSVSPEGVADLDGSVWEWTRDCHAGTAGPASLDRCSAYVVGGAHFAVMAWLERDPARGGCAVGTPPAHLGLRLVTHVEP</sequence>
<keyword evidence="1" id="KW-0472">Membrane</keyword>
<feature type="transmembrane region" description="Helical" evidence="1">
    <location>
        <begin position="15"/>
        <end position="34"/>
    </location>
</feature>
<accession>A0A1I3IWZ9</accession>
<evidence type="ECO:0000259" key="2">
    <source>
        <dbReference type="Pfam" id="PF03781"/>
    </source>
</evidence>